<dbReference type="Pfam" id="PF06342">
    <property type="entry name" value="DUF1057"/>
    <property type="match status" value="1"/>
</dbReference>
<dbReference type="Gene3D" id="3.40.50.1820">
    <property type="entry name" value="alpha/beta hydrolase"/>
    <property type="match status" value="1"/>
</dbReference>
<dbReference type="AlphaFoldDB" id="A0A8B8F0D4"/>
<dbReference type="PANTHER" id="PTHR47533">
    <property type="entry name" value="PROTEIN CBG21859"/>
    <property type="match status" value="1"/>
</dbReference>
<dbReference type="GeneID" id="111138205"/>
<keyword evidence="1" id="KW-1185">Reference proteome</keyword>
<sequence>MLRHLSCVVYRNFSPKTSVVPALNFSQLTNKSSQLSHVSTSLFHSKRQVQRSHTKENLAIPVDNTPPIKSVYQNFKETVSRRSDESEAVSETTELSLRYITVPSLRNFYVECPDGILFDVCYVDSHPDGLLGKDMKTVLVLPGSPGTHMDMLPLMRPLVRAGHRVLTVNFPGYGKTNPFIAAHEFVFRGATDEKSDFLLHFLQELNIDKLDLLVAQGSGCYCAIDLATSHTWIKSLALICPRGHREFRGISPYDQIQKMARMYDSRVSRILLHLWIAATKYILRQPNTHNVPVLSLTKSIVEAANYQFDRMATNLFAVANKQLPLTFVYSGLDSNVETEVSEELARALKLKPEDFMRLDADNNLTHLGKKKLSRGLFIEAGSHNPIKNQEHCDVIALMLLDELRRTSKSGS</sequence>
<dbReference type="OrthoDB" id="6431331at2759"/>
<proteinExistence type="predicted"/>
<dbReference type="Proteomes" id="UP000694844">
    <property type="component" value="Chromosome 1"/>
</dbReference>
<dbReference type="RefSeq" id="XP_022345775.1">
    <property type="nucleotide sequence ID" value="XM_022490067.1"/>
</dbReference>
<gene>
    <name evidence="2" type="primary">LOC111138205</name>
</gene>
<dbReference type="SUPFAM" id="SSF53474">
    <property type="entry name" value="alpha/beta-Hydrolases"/>
    <property type="match status" value="1"/>
</dbReference>
<evidence type="ECO:0000313" key="2">
    <source>
        <dbReference type="RefSeq" id="XP_022345775.1"/>
    </source>
</evidence>
<reference evidence="1" key="1">
    <citation type="submission" date="2024-06" db="UniProtKB">
        <authorList>
            <consortium name="RefSeq"/>
        </authorList>
    </citation>
    <scope>NUCLEOTIDE SEQUENCE [LARGE SCALE GENOMIC DNA]</scope>
</reference>
<accession>A0A8B8F0D4</accession>
<evidence type="ECO:0000313" key="1">
    <source>
        <dbReference type="Proteomes" id="UP000694844"/>
    </source>
</evidence>
<reference evidence="2" key="2">
    <citation type="submission" date="2025-08" db="UniProtKB">
        <authorList>
            <consortium name="RefSeq"/>
        </authorList>
    </citation>
    <scope>IDENTIFICATION</scope>
    <source>
        <tissue evidence="2">Whole sample</tissue>
    </source>
</reference>
<dbReference type="KEGG" id="cvn:111138205"/>
<dbReference type="PANTHER" id="PTHR47533:SF4">
    <property type="entry name" value="AB HYDROLASE-1 DOMAIN-CONTAINING PROTEIN"/>
    <property type="match status" value="1"/>
</dbReference>
<protein>
    <submittedName>
        <fullName evidence="2">Uncharacterized protein LOC111138205</fullName>
    </submittedName>
</protein>
<dbReference type="InterPro" id="IPR029058">
    <property type="entry name" value="AB_hydrolase_fold"/>
</dbReference>
<organism evidence="1 2">
    <name type="scientific">Crassostrea virginica</name>
    <name type="common">Eastern oyster</name>
    <dbReference type="NCBI Taxonomy" id="6565"/>
    <lineage>
        <taxon>Eukaryota</taxon>
        <taxon>Metazoa</taxon>
        <taxon>Spiralia</taxon>
        <taxon>Lophotrochozoa</taxon>
        <taxon>Mollusca</taxon>
        <taxon>Bivalvia</taxon>
        <taxon>Autobranchia</taxon>
        <taxon>Pteriomorphia</taxon>
        <taxon>Ostreida</taxon>
        <taxon>Ostreoidea</taxon>
        <taxon>Ostreidae</taxon>
        <taxon>Crassostrea</taxon>
    </lineage>
</organism>
<name>A0A8B8F0D4_CRAVI</name>
<dbReference type="InterPro" id="IPR010463">
    <property type="entry name" value="DUF1057"/>
</dbReference>